<dbReference type="SUPFAM" id="SSF52799">
    <property type="entry name" value="(Phosphotyrosine protein) phosphatases II"/>
    <property type="match status" value="1"/>
</dbReference>
<dbReference type="Gene3D" id="3.90.190.10">
    <property type="entry name" value="Protein tyrosine phosphatase superfamily"/>
    <property type="match status" value="1"/>
</dbReference>
<name>A0A517VJV5_9PLAN</name>
<dbReference type="EMBL" id="CP036343">
    <property type="protein sequence ID" value="QDT93296.1"/>
    <property type="molecule type" value="Genomic_DNA"/>
</dbReference>
<dbReference type="OrthoDB" id="270335at2"/>
<proteinExistence type="predicted"/>
<keyword evidence="1" id="KW-0732">Signal</keyword>
<dbReference type="RefSeq" id="WP_145231279.1">
    <property type="nucleotide sequence ID" value="NZ_CP036343.1"/>
</dbReference>
<evidence type="ECO:0008006" key="4">
    <source>
        <dbReference type="Google" id="ProtNLM"/>
    </source>
</evidence>
<dbReference type="AlphaFoldDB" id="A0A517VJV5"/>
<protein>
    <recommendedName>
        <fullName evidence="4">Beta-lactamase hydrolase-like protein</fullName>
    </recommendedName>
</protein>
<dbReference type="InterPro" id="IPR029021">
    <property type="entry name" value="Prot-tyrosine_phosphatase-like"/>
</dbReference>
<keyword evidence="3" id="KW-1185">Reference proteome</keyword>
<dbReference type="Proteomes" id="UP000316855">
    <property type="component" value="Chromosome"/>
</dbReference>
<accession>A0A517VJV5</accession>
<feature type="chain" id="PRO_5022100256" description="Beta-lactamase hydrolase-like protein" evidence="1">
    <location>
        <begin position="25"/>
        <end position="185"/>
    </location>
</feature>
<dbReference type="KEGG" id="gax:Pan161_49750"/>
<sequence precursor="true">MSKLPLFKSLLCFSLLALTLPVSAEPESDSNPQQLKSISVGQITPLYRSKMIYLSGQPTREDFPLLQKDGVKTVVNLRTIKELNWDEAGYVRMLELDYVAIPFLTPETLTPAVFDQCRGVLNDQARHPLILHSASANRVGAIWLVHRVLDDDLDFDAALKEAKQVGLKTPGYIDQAKAYIAEQKK</sequence>
<gene>
    <name evidence="2" type="ORF">Pan161_49750</name>
</gene>
<reference evidence="2 3" key="1">
    <citation type="submission" date="2019-02" db="EMBL/GenBank/DDBJ databases">
        <title>Deep-cultivation of Planctomycetes and their phenomic and genomic characterization uncovers novel biology.</title>
        <authorList>
            <person name="Wiegand S."/>
            <person name="Jogler M."/>
            <person name="Boedeker C."/>
            <person name="Pinto D."/>
            <person name="Vollmers J."/>
            <person name="Rivas-Marin E."/>
            <person name="Kohn T."/>
            <person name="Peeters S.H."/>
            <person name="Heuer A."/>
            <person name="Rast P."/>
            <person name="Oberbeckmann S."/>
            <person name="Bunk B."/>
            <person name="Jeske O."/>
            <person name="Meyerdierks A."/>
            <person name="Storesund J.E."/>
            <person name="Kallscheuer N."/>
            <person name="Luecker S."/>
            <person name="Lage O.M."/>
            <person name="Pohl T."/>
            <person name="Merkel B.J."/>
            <person name="Hornburger P."/>
            <person name="Mueller R.-W."/>
            <person name="Bruemmer F."/>
            <person name="Labrenz M."/>
            <person name="Spormann A.M."/>
            <person name="Op den Camp H."/>
            <person name="Overmann J."/>
            <person name="Amann R."/>
            <person name="Jetten M.S.M."/>
            <person name="Mascher T."/>
            <person name="Medema M.H."/>
            <person name="Devos D.P."/>
            <person name="Kaster A.-K."/>
            <person name="Ovreas L."/>
            <person name="Rohde M."/>
            <person name="Galperin M.Y."/>
            <person name="Jogler C."/>
        </authorList>
    </citation>
    <scope>NUCLEOTIDE SEQUENCE [LARGE SCALE GENOMIC DNA]</scope>
    <source>
        <strain evidence="2 3">Pan161</strain>
    </source>
</reference>
<feature type="signal peptide" evidence="1">
    <location>
        <begin position="1"/>
        <end position="24"/>
    </location>
</feature>
<organism evidence="2 3">
    <name type="scientific">Gimesia algae</name>
    <dbReference type="NCBI Taxonomy" id="2527971"/>
    <lineage>
        <taxon>Bacteria</taxon>
        <taxon>Pseudomonadati</taxon>
        <taxon>Planctomycetota</taxon>
        <taxon>Planctomycetia</taxon>
        <taxon>Planctomycetales</taxon>
        <taxon>Planctomycetaceae</taxon>
        <taxon>Gimesia</taxon>
    </lineage>
</organism>
<evidence type="ECO:0000313" key="3">
    <source>
        <dbReference type="Proteomes" id="UP000316855"/>
    </source>
</evidence>
<evidence type="ECO:0000313" key="2">
    <source>
        <dbReference type="EMBL" id="QDT93296.1"/>
    </source>
</evidence>
<evidence type="ECO:0000256" key="1">
    <source>
        <dbReference type="SAM" id="SignalP"/>
    </source>
</evidence>